<name>A0ABY4MV81_9MICO</name>
<gene>
    <name evidence="1" type="ORF">M3M28_06340</name>
</gene>
<accession>A0ABY4MV81</accession>
<dbReference type="Pfam" id="PF13602">
    <property type="entry name" value="ADH_zinc_N_2"/>
    <property type="match status" value="1"/>
</dbReference>
<protein>
    <submittedName>
        <fullName evidence="1">Uncharacterized protein</fullName>
    </submittedName>
</protein>
<evidence type="ECO:0000313" key="1">
    <source>
        <dbReference type="EMBL" id="UQN13709.1"/>
    </source>
</evidence>
<organism evidence="1">
    <name type="scientific">Gulosibacter sediminis</name>
    <dbReference type="NCBI Taxonomy" id="1729695"/>
    <lineage>
        <taxon>Bacteria</taxon>
        <taxon>Bacillati</taxon>
        <taxon>Actinomycetota</taxon>
        <taxon>Actinomycetes</taxon>
        <taxon>Micrococcales</taxon>
        <taxon>Microbacteriaceae</taxon>
        <taxon>Gulosibacter</taxon>
    </lineage>
</organism>
<reference evidence="1" key="1">
    <citation type="submission" date="2022-05" db="EMBL/GenBank/DDBJ databases">
        <title>Complete genome sequence of toluene-degrading Gulosibacter sediminis strain ACHW.36C.</title>
        <authorList>
            <person name="Wai A.C."/>
            <person name="Lai G.K."/>
            <person name="Griffin S.D."/>
            <person name="Leung F.C."/>
        </authorList>
    </citation>
    <scope>NUCLEOTIDE SEQUENCE [LARGE SCALE GENOMIC DNA]</scope>
    <source>
        <strain evidence="1">ACHW.36C</strain>
    </source>
</reference>
<sequence length="77" mass="8231">MVTIEVQDAPVGVVQVNGVNAAPDALDRVLELISAKPLRSPVAATYTLDQFHHAISHQRSRHVHGKIAISTPLSNAT</sequence>
<proteinExistence type="predicted"/>
<dbReference type="EMBL" id="CP097160">
    <property type="protein sequence ID" value="UQN13709.1"/>
    <property type="molecule type" value="Genomic_DNA"/>
</dbReference>